<gene>
    <name evidence="3" type="ORF">CHC_T00002539001</name>
</gene>
<keyword evidence="4" id="KW-1185">Reference proteome</keyword>
<dbReference type="Proteomes" id="UP000012073">
    <property type="component" value="Unassembled WGS sequence"/>
</dbReference>
<evidence type="ECO:0000313" key="4">
    <source>
        <dbReference type="Proteomes" id="UP000012073"/>
    </source>
</evidence>
<dbReference type="STRING" id="2769.R7Q7L7"/>
<dbReference type="GO" id="GO:0043161">
    <property type="term" value="P:proteasome-mediated ubiquitin-dependent protein catabolic process"/>
    <property type="evidence" value="ECO:0007669"/>
    <property type="project" value="TreeGrafter"/>
</dbReference>
<dbReference type="RefSeq" id="XP_005713652.1">
    <property type="nucleotide sequence ID" value="XM_005713595.1"/>
</dbReference>
<reference evidence="4" key="1">
    <citation type="journal article" date="2013" name="Proc. Natl. Acad. Sci. U.S.A.">
        <title>Genome structure and metabolic features in the red seaweed Chondrus crispus shed light on evolution of the Archaeplastida.</title>
        <authorList>
            <person name="Collen J."/>
            <person name="Porcel B."/>
            <person name="Carre W."/>
            <person name="Ball S.G."/>
            <person name="Chaparro C."/>
            <person name="Tonon T."/>
            <person name="Barbeyron T."/>
            <person name="Michel G."/>
            <person name="Noel B."/>
            <person name="Valentin K."/>
            <person name="Elias M."/>
            <person name="Artiguenave F."/>
            <person name="Arun A."/>
            <person name="Aury J.M."/>
            <person name="Barbosa-Neto J.F."/>
            <person name="Bothwell J.H."/>
            <person name="Bouget F.Y."/>
            <person name="Brillet L."/>
            <person name="Cabello-Hurtado F."/>
            <person name="Capella-Gutierrez S."/>
            <person name="Charrier B."/>
            <person name="Cladiere L."/>
            <person name="Cock J.M."/>
            <person name="Coelho S.M."/>
            <person name="Colleoni C."/>
            <person name="Czjzek M."/>
            <person name="Da Silva C."/>
            <person name="Delage L."/>
            <person name="Denoeud F."/>
            <person name="Deschamps P."/>
            <person name="Dittami S.M."/>
            <person name="Gabaldon T."/>
            <person name="Gachon C.M."/>
            <person name="Groisillier A."/>
            <person name="Herve C."/>
            <person name="Jabbari K."/>
            <person name="Katinka M."/>
            <person name="Kloareg B."/>
            <person name="Kowalczyk N."/>
            <person name="Labadie K."/>
            <person name="Leblanc C."/>
            <person name="Lopez P.J."/>
            <person name="McLachlan D.H."/>
            <person name="Meslet-Cladiere L."/>
            <person name="Moustafa A."/>
            <person name="Nehr Z."/>
            <person name="Nyvall Collen P."/>
            <person name="Panaud O."/>
            <person name="Partensky F."/>
            <person name="Poulain J."/>
            <person name="Rensing S.A."/>
            <person name="Rousvoal S."/>
            <person name="Samson G."/>
            <person name="Symeonidi A."/>
            <person name="Weissenbach J."/>
            <person name="Zambounis A."/>
            <person name="Wincker P."/>
            <person name="Boyen C."/>
        </authorList>
    </citation>
    <scope>NUCLEOTIDE SEQUENCE [LARGE SCALE GENOMIC DNA]</scope>
    <source>
        <strain evidence="4">cv. Stackhouse</strain>
    </source>
</reference>
<dbReference type="InterPro" id="IPR006746">
    <property type="entry name" value="26S_Psome_Rpn12"/>
</dbReference>
<organism evidence="3 4">
    <name type="scientific">Chondrus crispus</name>
    <name type="common">Carrageen Irish moss</name>
    <name type="synonym">Polymorpha crispa</name>
    <dbReference type="NCBI Taxonomy" id="2769"/>
    <lineage>
        <taxon>Eukaryota</taxon>
        <taxon>Rhodophyta</taxon>
        <taxon>Florideophyceae</taxon>
        <taxon>Rhodymeniophycidae</taxon>
        <taxon>Gigartinales</taxon>
        <taxon>Gigartinaceae</taxon>
        <taxon>Chondrus</taxon>
    </lineage>
</organism>
<dbReference type="Gene3D" id="1.25.40.990">
    <property type="match status" value="1"/>
</dbReference>
<feature type="domain" description="CSN8/PSMD8/EIF3K" evidence="2">
    <location>
        <begin position="110"/>
        <end position="235"/>
    </location>
</feature>
<protein>
    <recommendedName>
        <fullName evidence="2">CSN8/PSMD8/EIF3K domain-containing protein</fullName>
    </recommendedName>
</protein>
<dbReference type="AlphaFoldDB" id="R7Q7L7"/>
<dbReference type="GO" id="GO:0005634">
    <property type="term" value="C:nucleus"/>
    <property type="evidence" value="ECO:0007669"/>
    <property type="project" value="TreeGrafter"/>
</dbReference>
<name>R7Q7L7_CHOCR</name>
<dbReference type="OMA" id="HIMDGYF"/>
<dbReference type="GeneID" id="17321370"/>
<dbReference type="Pfam" id="PF10075">
    <property type="entry name" value="CSN8_PSD8_EIF3K"/>
    <property type="match status" value="1"/>
</dbReference>
<evidence type="ECO:0000313" key="3">
    <source>
        <dbReference type="EMBL" id="CDF33833.1"/>
    </source>
</evidence>
<dbReference type="EMBL" id="HG001659">
    <property type="protein sequence ID" value="CDF33833.1"/>
    <property type="molecule type" value="Genomic_DNA"/>
</dbReference>
<dbReference type="InterPro" id="IPR033464">
    <property type="entry name" value="CSN8_PSD8_EIF3K"/>
</dbReference>
<dbReference type="Gramene" id="CDF33833">
    <property type="protein sequence ID" value="CDF33833"/>
    <property type="gene ID" value="CHC_T00002539001"/>
</dbReference>
<dbReference type="OrthoDB" id="8775810at2759"/>
<dbReference type="KEGG" id="ccp:CHC_T00002539001"/>
<dbReference type="PhylomeDB" id="R7Q7L7"/>
<dbReference type="GO" id="GO:0005829">
    <property type="term" value="C:cytosol"/>
    <property type="evidence" value="ECO:0007669"/>
    <property type="project" value="TreeGrafter"/>
</dbReference>
<proteinExistence type="predicted"/>
<dbReference type="GO" id="GO:0008541">
    <property type="term" value="C:proteasome regulatory particle, lid subcomplex"/>
    <property type="evidence" value="ECO:0007669"/>
    <property type="project" value="TreeGrafter"/>
</dbReference>
<dbReference type="PANTHER" id="PTHR12387:SF0">
    <property type="entry name" value="26S PROTEASOME NON-ATPASE REGULATORY SUBUNIT 8"/>
    <property type="match status" value="1"/>
</dbReference>
<evidence type="ECO:0000256" key="1">
    <source>
        <dbReference type="ARBA" id="ARBA00022942"/>
    </source>
</evidence>
<sequence>MANAPISIPQLRAKVNDLSAALDADADLERCASMLLECKIALTTLPGLQPGVPISQDILPDITLARDVYEIATLLSLKQEDEVAFERHVAQAKTYYVDFGTVIPPSGRQNLILGLNLMRLMAQNRIGEFHTELELVPSDAREDTYIKYALKLENCLMEGSYSKIREEGISAPHPSFNFFVDNLMITVREEIADCSQKAYTSLAADSAMRMMSIASEEELQEFCEGRNWRLEGGFIYFSAKDAGKGDVEQIPSSEMIKRSLVYARELEQII</sequence>
<evidence type="ECO:0000259" key="2">
    <source>
        <dbReference type="Pfam" id="PF10075"/>
    </source>
</evidence>
<accession>R7Q7L7</accession>
<keyword evidence="1" id="KW-0647">Proteasome</keyword>
<dbReference type="PANTHER" id="PTHR12387">
    <property type="entry name" value="26S PROTEASOME NON-ATPASE REGULATORY SUBUNIT 8"/>
    <property type="match status" value="1"/>
</dbReference>